<dbReference type="KEGG" id="noa:BKM31_44960"/>
<dbReference type="EMBL" id="CP017717">
    <property type="protein sequence ID" value="AQZ67670.1"/>
    <property type="molecule type" value="Genomic_DNA"/>
</dbReference>
<feature type="region of interest" description="Disordered" evidence="1">
    <location>
        <begin position="1"/>
        <end position="20"/>
    </location>
</feature>
<proteinExistence type="predicted"/>
<name>A0A1V0ABR6_9ACTN</name>
<feature type="region of interest" description="Disordered" evidence="1">
    <location>
        <begin position="27"/>
        <end position="51"/>
    </location>
</feature>
<accession>A0A1V0ABR6</accession>
<sequence length="168" mass="18142">MTRTAKNGPRTSRSTWLARSPSASSVTVSAGVAGAGPPGCQERPTTSRAAGRPRSWIVVAVRSVIATRASWRVEVAVRWPCGYGRPSGEGPVAMATWRWAFGVTSEMPARRTVVPWGRRLIRVPTCWSARDTAAWRAVGVRGVGTPYSSRGCFDQASERADASRTIRL</sequence>
<organism evidence="2 3">
    <name type="scientific">[Actinomadura] parvosata subsp. kistnae</name>
    <dbReference type="NCBI Taxonomy" id="1909395"/>
    <lineage>
        <taxon>Bacteria</taxon>
        <taxon>Bacillati</taxon>
        <taxon>Actinomycetota</taxon>
        <taxon>Actinomycetes</taxon>
        <taxon>Streptosporangiales</taxon>
        <taxon>Streptosporangiaceae</taxon>
        <taxon>Nonomuraea</taxon>
    </lineage>
</organism>
<dbReference type="AlphaFoldDB" id="A0A1V0ABR6"/>
<protein>
    <submittedName>
        <fullName evidence="2">Uncharacterized protein</fullName>
    </submittedName>
</protein>
<reference evidence="3" key="1">
    <citation type="journal article" date="2017" name="Med. Chem. Commun.">
        <title>Nonomuraea sp. ATCC 55076 harbours the largest actinomycete chromosome to date and the kistamicin biosynthetic gene cluster.</title>
        <authorList>
            <person name="Nazari B."/>
            <person name="Forneris C.C."/>
            <person name="Gibson M.I."/>
            <person name="Moon K."/>
            <person name="Schramma K.R."/>
            <person name="Seyedsayamdost M.R."/>
        </authorList>
    </citation>
    <scope>NUCLEOTIDE SEQUENCE [LARGE SCALE GENOMIC DNA]</scope>
    <source>
        <strain evidence="3">ATCC 55076</strain>
    </source>
</reference>
<evidence type="ECO:0000256" key="1">
    <source>
        <dbReference type="SAM" id="MobiDB-lite"/>
    </source>
</evidence>
<feature type="compositionally biased region" description="Polar residues" evidence="1">
    <location>
        <begin position="1"/>
        <end position="17"/>
    </location>
</feature>
<gene>
    <name evidence="2" type="ORF">BKM31_44960</name>
</gene>
<evidence type="ECO:0000313" key="3">
    <source>
        <dbReference type="Proteomes" id="UP000190797"/>
    </source>
</evidence>
<evidence type="ECO:0000313" key="2">
    <source>
        <dbReference type="EMBL" id="AQZ67670.1"/>
    </source>
</evidence>
<keyword evidence="3" id="KW-1185">Reference proteome</keyword>
<dbReference type="Proteomes" id="UP000190797">
    <property type="component" value="Chromosome"/>
</dbReference>
<dbReference type="STRING" id="1909395.BKM31_44960"/>